<proteinExistence type="predicted"/>
<comment type="caution">
    <text evidence="4">The sequence shown here is derived from an EMBL/GenBank/DDBJ whole genome shotgun (WGS) entry which is preliminary data.</text>
</comment>
<dbReference type="InterPro" id="IPR036291">
    <property type="entry name" value="NAD(P)-bd_dom_sf"/>
</dbReference>
<dbReference type="PANTHER" id="PTHR42938">
    <property type="entry name" value="FORMATE DEHYDROGENASE 1"/>
    <property type="match status" value="1"/>
</dbReference>
<dbReference type="AlphaFoldDB" id="A0A5J4RWM7"/>
<dbReference type="GO" id="GO:0051287">
    <property type="term" value="F:NAD binding"/>
    <property type="evidence" value="ECO:0007669"/>
    <property type="project" value="InterPro"/>
</dbReference>
<dbReference type="PANTHER" id="PTHR42938:SF47">
    <property type="entry name" value="HYDROXYPYRUVATE REDUCTASE"/>
    <property type="match status" value="1"/>
</dbReference>
<dbReference type="SUPFAM" id="SSF52283">
    <property type="entry name" value="Formate/glycerate dehydrogenase catalytic domain-like"/>
    <property type="match status" value="1"/>
</dbReference>
<keyword evidence="1 4" id="KW-0560">Oxidoreductase</keyword>
<feature type="domain" description="D-isomer specific 2-hydroxyacid dehydrogenase NAD-binding" evidence="3">
    <location>
        <begin position="123"/>
        <end position="250"/>
    </location>
</feature>
<dbReference type="Gene3D" id="3.40.50.720">
    <property type="entry name" value="NAD(P)-binding Rossmann-like Domain"/>
    <property type="match status" value="2"/>
</dbReference>
<dbReference type="InterPro" id="IPR029753">
    <property type="entry name" value="D-isomer_DH_CS"/>
</dbReference>
<dbReference type="FunFam" id="3.40.50.720:FF:000492">
    <property type="entry name" value="D3-phosphoglycerate dehydrogenase, putative"/>
    <property type="match status" value="1"/>
</dbReference>
<sequence>MKVLVATDKPFAKVAVDGIRKEVEAAGYELALLEKYTEKVQLLDAVKDADAIIIRSDSMDADVLEAAKNLKIVVRAGAGYDNVDLDAATAHHVCVMNTPGQNANAVAELAIGLMLYAVRNLYNGTSGTELMGKKLGIHAYGNVGCNVARIAKGIGMDMYAYDAFCPREVIEKDGIKVVNSAKELYQLSDVVSLHIPATAETKNFINYDLLKNLSKGAILVNTARKEVINESELITFMEERTDFKYVTDIMPAAHDRFTELFAGRYFSTPKKMGAQTAEANINAGIAAAKQIVGFLKDGCEKFRVNKK</sequence>
<dbReference type="GO" id="GO:0004617">
    <property type="term" value="F:phosphoglycerate dehydrogenase activity"/>
    <property type="evidence" value="ECO:0007669"/>
    <property type="project" value="UniProtKB-EC"/>
</dbReference>
<dbReference type="InterPro" id="IPR006139">
    <property type="entry name" value="D-isomer_2_OHA_DH_cat_dom"/>
</dbReference>
<dbReference type="Pfam" id="PF00389">
    <property type="entry name" value="2-Hacid_dh"/>
    <property type="match status" value="1"/>
</dbReference>
<feature type="domain" description="D-isomer specific 2-hydroxyacid dehydrogenase catalytic" evidence="2">
    <location>
        <begin position="22"/>
        <end position="305"/>
    </location>
</feature>
<dbReference type="InterPro" id="IPR006140">
    <property type="entry name" value="D-isomer_DH_NAD-bd"/>
</dbReference>
<dbReference type="SUPFAM" id="SSF51735">
    <property type="entry name" value="NAD(P)-binding Rossmann-fold domains"/>
    <property type="match status" value="1"/>
</dbReference>
<dbReference type="EC" id="1.1.1.95" evidence="4"/>
<evidence type="ECO:0000259" key="2">
    <source>
        <dbReference type="Pfam" id="PF00389"/>
    </source>
</evidence>
<dbReference type="PROSITE" id="PS00670">
    <property type="entry name" value="D_2_HYDROXYACID_DH_2"/>
    <property type="match status" value="1"/>
</dbReference>
<dbReference type="Pfam" id="PF02826">
    <property type="entry name" value="2-Hacid_dh_C"/>
    <property type="match status" value="1"/>
</dbReference>
<dbReference type="EMBL" id="SNRY01000649">
    <property type="protein sequence ID" value="KAA6338028.1"/>
    <property type="molecule type" value="Genomic_DNA"/>
</dbReference>
<evidence type="ECO:0000313" key="4">
    <source>
        <dbReference type="EMBL" id="KAA6338028.1"/>
    </source>
</evidence>
<reference evidence="4" key="1">
    <citation type="submission" date="2019-03" db="EMBL/GenBank/DDBJ databases">
        <title>Single cell metagenomics reveals metabolic interactions within the superorganism composed of flagellate Streblomastix strix and complex community of Bacteroidetes bacteria on its surface.</title>
        <authorList>
            <person name="Treitli S.C."/>
            <person name="Kolisko M."/>
            <person name="Husnik F."/>
            <person name="Keeling P."/>
            <person name="Hampl V."/>
        </authorList>
    </citation>
    <scope>NUCLEOTIDE SEQUENCE</scope>
    <source>
        <strain evidence="4">STM</strain>
    </source>
</reference>
<name>A0A5J4RWM7_9ZZZZ</name>
<accession>A0A5J4RWM7</accession>
<gene>
    <name evidence="4" type="ORF">EZS27_013933</name>
</gene>
<evidence type="ECO:0000259" key="3">
    <source>
        <dbReference type="Pfam" id="PF02826"/>
    </source>
</evidence>
<organism evidence="4">
    <name type="scientific">termite gut metagenome</name>
    <dbReference type="NCBI Taxonomy" id="433724"/>
    <lineage>
        <taxon>unclassified sequences</taxon>
        <taxon>metagenomes</taxon>
        <taxon>organismal metagenomes</taxon>
    </lineage>
</organism>
<evidence type="ECO:0000256" key="1">
    <source>
        <dbReference type="ARBA" id="ARBA00023002"/>
    </source>
</evidence>
<protein>
    <submittedName>
        <fullName evidence="4">D-3-phosphoglycerate dehydrogenase / 2-oxoglutarate reductase</fullName>
        <ecNumber evidence="4">1.1.1.95</ecNumber>
    </submittedName>
</protein>